<protein>
    <recommendedName>
        <fullName evidence="5">WGxxGxxG-CTERM domain-containing protein</fullName>
    </recommendedName>
</protein>
<sequence length="99" mass="10401">MKRFNVSKILGSTALALSLATLPTVLPASAQTTSTPDATVTDTTTDRAATDSNYQDGDWGLLGLLGLFGLFGRKSRKADDNVAYRDPNAVGSSGSRSNY</sequence>
<dbReference type="NCBIfam" id="NF041742">
    <property type="entry name" value="WGxxGxxG_fam"/>
    <property type="match status" value="1"/>
</dbReference>
<dbReference type="EMBL" id="CP024785">
    <property type="protein sequence ID" value="AUB34440.1"/>
    <property type="molecule type" value="Genomic_DNA"/>
</dbReference>
<keyword evidence="2" id="KW-0732">Signal</keyword>
<feature type="compositionally biased region" description="Polar residues" evidence="1">
    <location>
        <begin position="90"/>
        <end position="99"/>
    </location>
</feature>
<accession>A0A2K8SGF1</accession>
<feature type="signal peptide" evidence="2">
    <location>
        <begin position="1"/>
        <end position="30"/>
    </location>
</feature>
<feature type="compositionally biased region" description="Low complexity" evidence="1">
    <location>
        <begin position="28"/>
        <end position="43"/>
    </location>
</feature>
<dbReference type="Proteomes" id="UP000232003">
    <property type="component" value="Chromosome"/>
</dbReference>
<dbReference type="RefSeq" id="WP_100897047.1">
    <property type="nucleotide sequence ID" value="NZ_CAWNNC010000001.1"/>
</dbReference>
<evidence type="ECO:0008006" key="5">
    <source>
        <dbReference type="Google" id="ProtNLM"/>
    </source>
</evidence>
<gene>
    <name evidence="3" type="ORF">COO91_00260</name>
</gene>
<feature type="region of interest" description="Disordered" evidence="1">
    <location>
        <begin position="77"/>
        <end position="99"/>
    </location>
</feature>
<organism evidence="3 4">
    <name type="scientific">Nostoc flagelliforme CCNUN1</name>
    <dbReference type="NCBI Taxonomy" id="2038116"/>
    <lineage>
        <taxon>Bacteria</taxon>
        <taxon>Bacillati</taxon>
        <taxon>Cyanobacteriota</taxon>
        <taxon>Cyanophyceae</taxon>
        <taxon>Nostocales</taxon>
        <taxon>Nostocaceae</taxon>
        <taxon>Nostoc</taxon>
    </lineage>
</organism>
<dbReference type="NCBIfam" id="NF038039">
    <property type="entry name" value="WGxxGxxG-CTERM"/>
    <property type="match status" value="1"/>
</dbReference>
<name>A0A2K8SGF1_9NOSO</name>
<dbReference type="KEGG" id="nfl:COO91_00260"/>
<evidence type="ECO:0000256" key="2">
    <source>
        <dbReference type="SAM" id="SignalP"/>
    </source>
</evidence>
<feature type="region of interest" description="Disordered" evidence="1">
    <location>
        <begin position="28"/>
        <end position="50"/>
    </location>
</feature>
<feature type="chain" id="PRO_5014707272" description="WGxxGxxG-CTERM domain-containing protein" evidence="2">
    <location>
        <begin position="31"/>
        <end position="99"/>
    </location>
</feature>
<reference evidence="3 4" key="1">
    <citation type="submission" date="2017-11" db="EMBL/GenBank/DDBJ databases">
        <title>Complete genome of a free-living desiccation-tolerant cyanobacterium and its photosynthetic adaptation to extreme terrestrial habitat.</title>
        <authorList>
            <person name="Shang J."/>
        </authorList>
    </citation>
    <scope>NUCLEOTIDE SEQUENCE [LARGE SCALE GENOMIC DNA]</scope>
    <source>
        <strain evidence="3 4">CCNUN1</strain>
    </source>
</reference>
<evidence type="ECO:0000313" key="4">
    <source>
        <dbReference type="Proteomes" id="UP000232003"/>
    </source>
</evidence>
<evidence type="ECO:0000256" key="1">
    <source>
        <dbReference type="SAM" id="MobiDB-lite"/>
    </source>
</evidence>
<keyword evidence="4" id="KW-1185">Reference proteome</keyword>
<evidence type="ECO:0000313" key="3">
    <source>
        <dbReference type="EMBL" id="AUB34440.1"/>
    </source>
</evidence>
<proteinExistence type="predicted"/>
<dbReference type="AlphaFoldDB" id="A0A2K8SGF1"/>